<sequence>MNTTLQSGLLTFILCPLLLLLAMSGDVLAEASESKPNVVLILADDLGWSDTTLYGTTELYKTPNIKRMAERGMTFTRAYSSSPLCSPTRASVLTGLSPARHGITAPTCHLPKVILEPVVPTSAAPNKFSTTPQCVSRLDTRYYTLAEMFQDNGYATGHFGKWHLGPEPYSPLEHGFDVDVPHHPGPGPAGSYVAPWKFKDFDHDPDIPDEHIEDRMAKEAVAFMEEHKNKLFFLNYWMFSVHAPFDAKQALIDNYRKVIDPKDPQRSPTYAAMIESMDDAVGTLLDTLDRLEVADNTIIIFASDNGGNMYNLVDGGTATSNAPLRGGKATMYEGGVRGPAIVVHPGSVEAGSRSDEMIQSSDFYPTLLEMLSIDAKPDQEFDGISIVPALKGETLDREAIFTYFPHGPGVPDWLPPSVSVHAGDWKLIRIFHGGENGGHRYKLFHLKDDIGEQNDLAEQFPERVKQLDALIEQHLNETQAARPLANPNFDPSKYDITKEGKSELKGGASKTPAGGKSKSAGKSVAGWQPGGTCILSATNGAFVVKSTGGDPHLSHSFATPLPAGSFTLQFTMTSSSSGNGQLFWQEQGAGPFKAGRSHKFDVEHDGKAHTYAVEISATSPVLAVRIDPSRGGGKMEISDVRLIGEDGSALYQLKLPEASDEPQPVSQNGKRQPNVIVIYTDDHGYSDLGSQGVFDDVKTPNIDALAAGGVRMTDGYCTAPQCVPSRGGLISGQYQTKWGLESNPQFRDAATMKRFDELETIPERLQNAGYVTGMAGKWHLGRDEAGAISAHGFDKAFHKNSNGAGHWNMNLEGEDVEPQEQRGGGYHIDMISDFACTFIDRFHDKPFFFYLACRAPHVPLDAPKEYLARFPGEMPERRRQALAMLSAVDDGVGRMMASLRKHELEEDTLIFVISDNGAPLKIHKLDAPGGGPGWDGSLNDPMNGEKGMLTEGGIRVPFVVHWKGTIPGGQIYSHPVITLDVGATACSLAGLPNDRVLDGVNLIPFLTGESKAAPHETLYWRWLGQSAIRKGRWKYIRADEREYLFDMENDFEESNDLLRESPEIAASLHKDLKAWANTQLPPGIWAQRSEGMSRQAAKYFDWYIEGKRDVPAPPTNQKPQRRKRNDKKVNQ</sequence>
<dbReference type="PROSITE" id="PS00523">
    <property type="entry name" value="SULFATASE_1"/>
    <property type="match status" value="1"/>
</dbReference>
<evidence type="ECO:0000256" key="8">
    <source>
        <dbReference type="SAM" id="SignalP"/>
    </source>
</evidence>
<dbReference type="Gene3D" id="3.40.720.10">
    <property type="entry name" value="Alkaline Phosphatase, subunit A"/>
    <property type="match status" value="2"/>
</dbReference>
<evidence type="ECO:0000256" key="2">
    <source>
        <dbReference type="ARBA" id="ARBA00008779"/>
    </source>
</evidence>
<evidence type="ECO:0000259" key="9">
    <source>
        <dbReference type="Pfam" id="PF00884"/>
    </source>
</evidence>
<dbReference type="PROSITE" id="PS00149">
    <property type="entry name" value="SULFATASE_2"/>
    <property type="match status" value="1"/>
</dbReference>
<dbReference type="InterPro" id="IPR024607">
    <property type="entry name" value="Sulfatase_CS"/>
</dbReference>
<feature type="region of interest" description="Disordered" evidence="7">
    <location>
        <begin position="1107"/>
        <end position="1131"/>
    </location>
</feature>
<feature type="compositionally biased region" description="Basic and acidic residues" evidence="7">
    <location>
        <begin position="492"/>
        <end position="504"/>
    </location>
</feature>
<comment type="caution">
    <text evidence="10">The sequence shown here is derived from an EMBL/GenBank/DDBJ whole genome shotgun (WGS) entry which is preliminary data.</text>
</comment>
<feature type="signal peptide" evidence="8">
    <location>
        <begin position="1"/>
        <end position="29"/>
    </location>
</feature>
<evidence type="ECO:0000256" key="7">
    <source>
        <dbReference type="SAM" id="MobiDB-lite"/>
    </source>
</evidence>
<keyword evidence="6" id="KW-0106">Calcium</keyword>
<feature type="compositionally biased region" description="Basic residues" evidence="7">
    <location>
        <begin position="1119"/>
        <end position="1131"/>
    </location>
</feature>
<protein>
    <submittedName>
        <fullName evidence="10">Sulfatase-like hydrolase/transferase</fullName>
    </submittedName>
</protein>
<reference evidence="10" key="1">
    <citation type="submission" date="2021-11" db="EMBL/GenBank/DDBJ databases">
        <title>Genome sequence.</title>
        <authorList>
            <person name="Sun Q."/>
        </authorList>
    </citation>
    <scope>NUCLEOTIDE SEQUENCE</scope>
    <source>
        <strain evidence="10">JC740</strain>
    </source>
</reference>
<dbReference type="PANTHER" id="PTHR42693:SF42">
    <property type="entry name" value="ARYLSULFATASE G"/>
    <property type="match status" value="1"/>
</dbReference>
<keyword evidence="5" id="KW-0378">Hydrolase</keyword>
<proteinExistence type="inferred from homology"/>
<dbReference type="RefSeq" id="WP_230275845.1">
    <property type="nucleotide sequence ID" value="NZ_JAJKFW010000049.1"/>
</dbReference>
<keyword evidence="4 8" id="KW-0732">Signal</keyword>
<keyword evidence="11" id="KW-1185">Reference proteome</keyword>
<evidence type="ECO:0000256" key="5">
    <source>
        <dbReference type="ARBA" id="ARBA00022801"/>
    </source>
</evidence>
<comment type="cofactor">
    <cofactor evidence="1">
        <name>Ca(2+)</name>
        <dbReference type="ChEBI" id="CHEBI:29108"/>
    </cofactor>
</comment>
<evidence type="ECO:0000313" key="10">
    <source>
        <dbReference type="EMBL" id="MCC9644372.1"/>
    </source>
</evidence>
<dbReference type="SUPFAM" id="SSF53649">
    <property type="entry name" value="Alkaline phosphatase-like"/>
    <property type="match status" value="2"/>
</dbReference>
<dbReference type="Gene3D" id="3.30.1120.10">
    <property type="match status" value="2"/>
</dbReference>
<evidence type="ECO:0000256" key="4">
    <source>
        <dbReference type="ARBA" id="ARBA00022729"/>
    </source>
</evidence>
<dbReference type="InterPro" id="IPR000917">
    <property type="entry name" value="Sulfatase_N"/>
</dbReference>
<feature type="chain" id="PRO_5046073045" evidence="8">
    <location>
        <begin position="30"/>
        <end position="1131"/>
    </location>
</feature>
<dbReference type="EMBL" id="JAJKFW010000049">
    <property type="protein sequence ID" value="MCC9644372.1"/>
    <property type="molecule type" value="Genomic_DNA"/>
</dbReference>
<feature type="region of interest" description="Disordered" evidence="7">
    <location>
        <begin position="479"/>
        <end position="524"/>
    </location>
</feature>
<dbReference type="InterPro" id="IPR050738">
    <property type="entry name" value="Sulfatase"/>
</dbReference>
<feature type="domain" description="Sulfatase N-terminal" evidence="9">
    <location>
        <begin position="36"/>
        <end position="371"/>
    </location>
</feature>
<gene>
    <name evidence="10" type="ORF">LOC71_19005</name>
</gene>
<dbReference type="Proteomes" id="UP001430306">
    <property type="component" value="Unassembled WGS sequence"/>
</dbReference>
<feature type="domain" description="Sulfatase N-terminal" evidence="9">
    <location>
        <begin position="673"/>
        <end position="990"/>
    </location>
</feature>
<organism evidence="10 11">
    <name type="scientific">Rhodopirellula halodulae</name>
    <dbReference type="NCBI Taxonomy" id="2894198"/>
    <lineage>
        <taxon>Bacteria</taxon>
        <taxon>Pseudomonadati</taxon>
        <taxon>Planctomycetota</taxon>
        <taxon>Planctomycetia</taxon>
        <taxon>Pirellulales</taxon>
        <taxon>Pirellulaceae</taxon>
        <taxon>Rhodopirellula</taxon>
    </lineage>
</organism>
<evidence type="ECO:0000256" key="6">
    <source>
        <dbReference type="ARBA" id="ARBA00022837"/>
    </source>
</evidence>
<name>A0ABS8NLF7_9BACT</name>
<evidence type="ECO:0000256" key="3">
    <source>
        <dbReference type="ARBA" id="ARBA00022723"/>
    </source>
</evidence>
<dbReference type="InterPro" id="IPR017850">
    <property type="entry name" value="Alkaline_phosphatase_core_sf"/>
</dbReference>
<evidence type="ECO:0000313" key="11">
    <source>
        <dbReference type="Proteomes" id="UP001430306"/>
    </source>
</evidence>
<dbReference type="CDD" id="cd16144">
    <property type="entry name" value="ARS_like"/>
    <property type="match status" value="1"/>
</dbReference>
<keyword evidence="3" id="KW-0479">Metal-binding</keyword>
<comment type="similarity">
    <text evidence="2">Belongs to the sulfatase family.</text>
</comment>
<evidence type="ECO:0000256" key="1">
    <source>
        <dbReference type="ARBA" id="ARBA00001913"/>
    </source>
</evidence>
<dbReference type="Pfam" id="PF00884">
    <property type="entry name" value="Sulfatase"/>
    <property type="match status" value="2"/>
</dbReference>
<accession>A0ABS8NLF7</accession>
<dbReference type="PANTHER" id="PTHR42693">
    <property type="entry name" value="ARYLSULFATASE FAMILY MEMBER"/>
    <property type="match status" value="1"/>
</dbReference>